<comment type="caution">
    <text evidence="5">The sequence shown here is derived from an EMBL/GenBank/DDBJ whole genome shotgun (WGS) entry which is preliminary data.</text>
</comment>
<evidence type="ECO:0000256" key="2">
    <source>
        <dbReference type="PROSITE-ProRule" id="PRU00335"/>
    </source>
</evidence>
<feature type="region of interest" description="Disordered" evidence="3">
    <location>
        <begin position="23"/>
        <end position="62"/>
    </location>
</feature>
<dbReference type="InterPro" id="IPR050109">
    <property type="entry name" value="HTH-type_TetR-like_transc_reg"/>
</dbReference>
<accession>A0ABW4S0M6</accession>
<protein>
    <submittedName>
        <fullName evidence="5">TetR/AcrR family transcriptional regulator</fullName>
    </submittedName>
</protein>
<feature type="domain" description="HTH tetR-type" evidence="4">
    <location>
        <begin position="63"/>
        <end position="123"/>
    </location>
</feature>
<dbReference type="RefSeq" id="WP_390258460.1">
    <property type="nucleotide sequence ID" value="NZ_JBHUGH010000001.1"/>
</dbReference>
<dbReference type="PANTHER" id="PTHR30055:SF223">
    <property type="entry name" value="HTH-TYPE TRANSCRIPTIONAL REGULATOR UIDR"/>
    <property type="match status" value="1"/>
</dbReference>
<sequence length="249" mass="26360">MRSPIMWIPVTLLTLRGSEYNRPIATRQTGPGQTKRSASRVGAMSGIRSDAPGERPSRRLSKAERREQLLETALMIVRDEGADRLTLGRLAARAGVSKPVAYDHFGTPAGLLIELYRAIDTKRVTAFRDAMAAQERSVGKTAISLAEAYIQCAANTTDAFHAVGAALAGSEEKAAVYQELLGQSVEMFAAVLKPHSGLDPAELHRRCIGLVGAGESLSAALVRGTCSETEAVNALASLIEGAVSGTDDA</sequence>
<proteinExistence type="predicted"/>
<feature type="compositionally biased region" description="Basic and acidic residues" evidence="3">
    <location>
        <begin position="51"/>
        <end position="62"/>
    </location>
</feature>
<dbReference type="SUPFAM" id="SSF46689">
    <property type="entry name" value="Homeodomain-like"/>
    <property type="match status" value="1"/>
</dbReference>
<keyword evidence="1 2" id="KW-0238">DNA-binding</keyword>
<dbReference type="Proteomes" id="UP001597353">
    <property type="component" value="Unassembled WGS sequence"/>
</dbReference>
<feature type="compositionally biased region" description="Polar residues" evidence="3">
    <location>
        <begin position="26"/>
        <end position="36"/>
    </location>
</feature>
<evidence type="ECO:0000256" key="3">
    <source>
        <dbReference type="SAM" id="MobiDB-lite"/>
    </source>
</evidence>
<feature type="DNA-binding region" description="H-T-H motif" evidence="2">
    <location>
        <begin position="86"/>
        <end position="105"/>
    </location>
</feature>
<organism evidence="5 6">
    <name type="scientific">Halodurantibacterium flavum</name>
    <dbReference type="NCBI Taxonomy" id="1382802"/>
    <lineage>
        <taxon>Bacteria</taxon>
        <taxon>Pseudomonadati</taxon>
        <taxon>Pseudomonadota</taxon>
        <taxon>Alphaproteobacteria</taxon>
        <taxon>Rhodobacterales</taxon>
        <taxon>Paracoccaceae</taxon>
        <taxon>Halodurantibacterium</taxon>
    </lineage>
</organism>
<gene>
    <name evidence="5" type="ORF">ACFSGJ_00330</name>
</gene>
<dbReference type="InterPro" id="IPR009057">
    <property type="entry name" value="Homeodomain-like_sf"/>
</dbReference>
<dbReference type="EMBL" id="JBHUGH010000001">
    <property type="protein sequence ID" value="MFD1910653.1"/>
    <property type="molecule type" value="Genomic_DNA"/>
</dbReference>
<dbReference type="Gene3D" id="1.10.357.10">
    <property type="entry name" value="Tetracycline Repressor, domain 2"/>
    <property type="match status" value="1"/>
</dbReference>
<reference evidence="6" key="1">
    <citation type="journal article" date="2019" name="Int. J. Syst. Evol. Microbiol.">
        <title>The Global Catalogue of Microorganisms (GCM) 10K type strain sequencing project: providing services to taxonomists for standard genome sequencing and annotation.</title>
        <authorList>
            <consortium name="The Broad Institute Genomics Platform"/>
            <consortium name="The Broad Institute Genome Sequencing Center for Infectious Disease"/>
            <person name="Wu L."/>
            <person name="Ma J."/>
        </authorList>
    </citation>
    <scope>NUCLEOTIDE SEQUENCE [LARGE SCALE GENOMIC DNA]</scope>
    <source>
        <strain evidence="6">CGMCC 4.7242</strain>
    </source>
</reference>
<keyword evidence="6" id="KW-1185">Reference proteome</keyword>
<evidence type="ECO:0000313" key="6">
    <source>
        <dbReference type="Proteomes" id="UP001597353"/>
    </source>
</evidence>
<evidence type="ECO:0000259" key="4">
    <source>
        <dbReference type="PROSITE" id="PS50977"/>
    </source>
</evidence>
<dbReference type="PROSITE" id="PS50977">
    <property type="entry name" value="HTH_TETR_2"/>
    <property type="match status" value="1"/>
</dbReference>
<evidence type="ECO:0000313" key="5">
    <source>
        <dbReference type="EMBL" id="MFD1910653.1"/>
    </source>
</evidence>
<dbReference type="Pfam" id="PF00440">
    <property type="entry name" value="TetR_N"/>
    <property type="match status" value="1"/>
</dbReference>
<dbReference type="InterPro" id="IPR001647">
    <property type="entry name" value="HTH_TetR"/>
</dbReference>
<dbReference type="PANTHER" id="PTHR30055">
    <property type="entry name" value="HTH-TYPE TRANSCRIPTIONAL REGULATOR RUTR"/>
    <property type="match status" value="1"/>
</dbReference>
<name>A0ABW4S0M6_9RHOB</name>
<evidence type="ECO:0000256" key="1">
    <source>
        <dbReference type="ARBA" id="ARBA00023125"/>
    </source>
</evidence>